<keyword evidence="4" id="KW-1185">Reference proteome</keyword>
<dbReference type="EMBL" id="NARP01000020">
    <property type="protein sequence ID" value="OTP99153.1"/>
    <property type="molecule type" value="Genomic_DNA"/>
</dbReference>
<protein>
    <submittedName>
        <fullName evidence="2">Uncharacterized protein</fullName>
    </submittedName>
</protein>
<dbReference type="AlphaFoldDB" id="A0A242NGQ9"/>
<sequence>MIPAIILAKLRTNMARLKKRYWLSLSILIFITILGLLGWRYWQEFKQEYGFSINWQGAHINLSGLSFDQLIVNKEAQFTVTAKDVVISWSKLSAQNLNIDWQSSDSKIATDNTKNIVETASEKQNQSGFDYSFIPTIVYWLPSTIDIDSLRVYEQNQELFDVKITATKQQQGIHVDVSANNQYVANLSATLLFNQNDLRVDIQNGVLTTTLNQFGIENGKILLPFTGWITNNRFELTNSGNASVTIEKANLSDDSIFSQLNGALTFKVQSPIPVEPKQILATAKLNLNKFNGIYKNSEINSATGNINIDIKNKQFTVSVPTLNIQEINMGIALQQVKLSGSYTASFNSPNNGTIIWKKAQADIFSGSIFLEASRLNLAKLPQQFNLRLKQIQLKDIFATYPAEGLAGEGAIDGLLPITLLSVNKKEGVTFKPIIKKGQLTTTNQGYLQFENSALKNYAKSNPNMKILTDIIKNFHYTKLDGTVDYADDVAKLGLHIQGHNLDVEDGKAVNLNVTLEENIAKLLMSLQLSDQISEPIRKRIEANLKKESAK</sequence>
<organism evidence="2 5">
    <name type="scientific">Gilliamella apicola</name>
    <dbReference type="NCBI Taxonomy" id="1196095"/>
    <lineage>
        <taxon>Bacteria</taxon>
        <taxon>Pseudomonadati</taxon>
        <taxon>Pseudomonadota</taxon>
        <taxon>Gammaproteobacteria</taxon>
        <taxon>Orbales</taxon>
        <taxon>Orbaceae</taxon>
        <taxon>Gilliamella</taxon>
    </lineage>
</organism>
<keyword evidence="1" id="KW-1133">Transmembrane helix</keyword>
<accession>A0A242NGQ9</accession>
<gene>
    <name evidence="3" type="ORF">B6C91_08305</name>
    <name evidence="2" type="ORF">B6D08_08475</name>
</gene>
<evidence type="ECO:0000256" key="1">
    <source>
        <dbReference type="SAM" id="Phobius"/>
    </source>
</evidence>
<dbReference type="Proteomes" id="UP000194800">
    <property type="component" value="Unassembled WGS sequence"/>
</dbReference>
<comment type="caution">
    <text evidence="2">The sequence shown here is derived from an EMBL/GenBank/DDBJ whole genome shotgun (WGS) entry which is preliminary data.</text>
</comment>
<dbReference type="OrthoDB" id="9759996at2"/>
<dbReference type="Proteomes" id="UP000194977">
    <property type="component" value="Unassembled WGS sequence"/>
</dbReference>
<feature type="transmembrane region" description="Helical" evidence="1">
    <location>
        <begin position="21"/>
        <end position="42"/>
    </location>
</feature>
<proteinExistence type="predicted"/>
<evidence type="ECO:0000313" key="2">
    <source>
        <dbReference type="EMBL" id="OTP99153.1"/>
    </source>
</evidence>
<name>A0A242NGQ9_9GAMM</name>
<evidence type="ECO:0000313" key="4">
    <source>
        <dbReference type="Proteomes" id="UP000194800"/>
    </source>
</evidence>
<evidence type="ECO:0000313" key="5">
    <source>
        <dbReference type="Proteomes" id="UP000194977"/>
    </source>
</evidence>
<reference evidence="4 5" key="1">
    <citation type="submission" date="2017-03" db="EMBL/GenBank/DDBJ databases">
        <title>Comparative genomics of honeybee gut symbionts reveal geographically distinct and subgroup specific antibiotic resistance.</title>
        <authorList>
            <person name="Ludvigsen J."/>
            <person name="Porcellato D."/>
            <person name="Labee-Lund T.M."/>
            <person name="Amdam G.V."/>
            <person name="Rudi K."/>
        </authorList>
    </citation>
    <scope>NUCLEOTIDE SEQUENCE [LARGE SCALE GENOMIC DNA]</scope>
    <source>
        <strain evidence="2 5">A-7-12</strain>
        <strain evidence="3 4">A-9-12</strain>
    </source>
</reference>
<keyword evidence="1" id="KW-0812">Transmembrane</keyword>
<keyword evidence="1" id="KW-0472">Membrane</keyword>
<dbReference type="EMBL" id="NART01000034">
    <property type="protein sequence ID" value="OTQ09688.1"/>
    <property type="molecule type" value="Genomic_DNA"/>
</dbReference>
<evidence type="ECO:0000313" key="3">
    <source>
        <dbReference type="EMBL" id="OTQ09688.1"/>
    </source>
</evidence>
<dbReference type="InterPro" id="IPR021730">
    <property type="entry name" value="YdbH"/>
</dbReference>
<dbReference type="Pfam" id="PF11739">
    <property type="entry name" value="YdbH-like"/>
    <property type="match status" value="1"/>
</dbReference>